<keyword evidence="3" id="KW-0233">DNA recombination</keyword>
<dbReference type="Gene3D" id="1.10.150.130">
    <property type="match status" value="1"/>
</dbReference>
<dbReference type="PANTHER" id="PTHR30349">
    <property type="entry name" value="PHAGE INTEGRASE-RELATED"/>
    <property type="match status" value="1"/>
</dbReference>
<dbReference type="InterPro" id="IPR010998">
    <property type="entry name" value="Integrase_recombinase_N"/>
</dbReference>
<evidence type="ECO:0000256" key="1">
    <source>
        <dbReference type="ARBA" id="ARBA00008857"/>
    </source>
</evidence>
<sequence length="473" mass="52379">MPGYVEDRWYTKRPDPKTGEKRKTARYGQGKRYRVAGIPGVRDRSFTKLTGPDGATAWMAKAQHESSKGEFIDPRSGNITLTEYVESTWWPAQIADPVTLETIKGRVWTHILPHLGAERLRDIKVPLLRIWLKTLDRSISPGTAFAVWGYLSNILACAVDDERIARNPCRAKTIKAPVPPTRPARAWSRERVLAVKSALHPRYQILVDIGVGAGLRQGEAFALDVDQDIDFTGELIHVRRQVKRVAGKLVFAPPKRDKERSIPMPLHLAKRIKDHQERFPPAAVTLPWKDARPPTTKKEEQERAPRTHRLLVTTIGGEAVRAWSFNQHYWKKALAAAGVIPAPPAREKGSRANVAYGPTREFGFHSLRHTYASVQLHARESVVSVANWLGHENGAITLKVYAHFLPEADGRGRRAMDAWFEGDAAASSEWISPDSPQAPRVAPAQPSADAEGEAREGSAEVPPGSATDGGPTA</sequence>
<dbReference type="EMBL" id="CP021748">
    <property type="protein sequence ID" value="ARX81613.1"/>
    <property type="molecule type" value="Genomic_DNA"/>
</dbReference>
<dbReference type="InterPro" id="IPR011010">
    <property type="entry name" value="DNA_brk_join_enz"/>
</dbReference>
<dbReference type="Proteomes" id="UP000195880">
    <property type="component" value="Chromosome"/>
</dbReference>
<dbReference type="RefSeq" id="WP_237306938.1">
    <property type="nucleotide sequence ID" value="NZ_CP021748.1"/>
</dbReference>
<evidence type="ECO:0000313" key="7">
    <source>
        <dbReference type="Proteomes" id="UP000195880"/>
    </source>
</evidence>
<feature type="region of interest" description="Disordered" evidence="4">
    <location>
        <begin position="286"/>
        <end position="305"/>
    </location>
</feature>
<keyword evidence="7" id="KW-1185">Reference proteome</keyword>
<protein>
    <recommendedName>
        <fullName evidence="5">Tyr recombinase domain-containing protein</fullName>
    </recommendedName>
</protein>
<evidence type="ECO:0000259" key="5">
    <source>
        <dbReference type="PROSITE" id="PS51898"/>
    </source>
</evidence>
<name>A0A1Z1W591_9ACTN</name>
<evidence type="ECO:0000256" key="2">
    <source>
        <dbReference type="ARBA" id="ARBA00023125"/>
    </source>
</evidence>
<gene>
    <name evidence="6" type="ORF">SMD44_01011</name>
</gene>
<comment type="similarity">
    <text evidence="1">Belongs to the 'phage' integrase family.</text>
</comment>
<dbReference type="PROSITE" id="PS51898">
    <property type="entry name" value="TYR_RECOMBINASE"/>
    <property type="match status" value="1"/>
</dbReference>
<dbReference type="InterPro" id="IPR013762">
    <property type="entry name" value="Integrase-like_cat_sf"/>
</dbReference>
<reference evidence="6 7" key="1">
    <citation type="submission" date="2017-05" db="EMBL/GenBank/DDBJ databases">
        <title>Streptomyces alboflavus Genome sequencing and assembly.</title>
        <authorList>
            <person name="Wang Y."/>
            <person name="Du B."/>
            <person name="Ding Y."/>
            <person name="Liu H."/>
            <person name="Hou Q."/>
            <person name="Liu K."/>
            <person name="Wang C."/>
            <person name="Yao L."/>
        </authorList>
    </citation>
    <scope>NUCLEOTIDE SEQUENCE [LARGE SCALE GENOMIC DNA]</scope>
    <source>
        <strain evidence="6 7">MDJK44</strain>
    </source>
</reference>
<dbReference type="GO" id="GO:0015074">
    <property type="term" value="P:DNA integration"/>
    <property type="evidence" value="ECO:0007669"/>
    <property type="project" value="InterPro"/>
</dbReference>
<dbReference type="CDD" id="cd01189">
    <property type="entry name" value="INT_ICEBs1_C_like"/>
    <property type="match status" value="1"/>
</dbReference>
<feature type="domain" description="Tyr recombinase" evidence="5">
    <location>
        <begin position="182"/>
        <end position="417"/>
    </location>
</feature>
<feature type="compositionally biased region" description="Basic and acidic residues" evidence="4">
    <location>
        <begin position="1"/>
        <end position="22"/>
    </location>
</feature>
<dbReference type="AlphaFoldDB" id="A0A1Z1W591"/>
<dbReference type="InterPro" id="IPR002104">
    <property type="entry name" value="Integrase_catalytic"/>
</dbReference>
<feature type="region of interest" description="Disordered" evidence="4">
    <location>
        <begin position="426"/>
        <end position="473"/>
    </location>
</feature>
<evidence type="ECO:0000256" key="3">
    <source>
        <dbReference type="ARBA" id="ARBA00023172"/>
    </source>
</evidence>
<feature type="region of interest" description="Disordered" evidence="4">
    <location>
        <begin position="1"/>
        <end position="28"/>
    </location>
</feature>
<keyword evidence="2" id="KW-0238">DNA-binding</keyword>
<evidence type="ECO:0000256" key="4">
    <source>
        <dbReference type="SAM" id="MobiDB-lite"/>
    </source>
</evidence>
<dbReference type="PANTHER" id="PTHR30349:SF64">
    <property type="entry name" value="PROPHAGE INTEGRASE INTD-RELATED"/>
    <property type="match status" value="1"/>
</dbReference>
<accession>A0A1Z1W591</accession>
<evidence type="ECO:0000313" key="6">
    <source>
        <dbReference type="EMBL" id="ARX81613.1"/>
    </source>
</evidence>
<dbReference type="KEGG" id="salf:SMD44_01011"/>
<dbReference type="GO" id="GO:0006310">
    <property type="term" value="P:DNA recombination"/>
    <property type="evidence" value="ECO:0007669"/>
    <property type="project" value="UniProtKB-KW"/>
</dbReference>
<dbReference type="InterPro" id="IPR050090">
    <property type="entry name" value="Tyrosine_recombinase_XerCD"/>
</dbReference>
<dbReference type="Gene3D" id="1.10.443.10">
    <property type="entry name" value="Intergrase catalytic core"/>
    <property type="match status" value="1"/>
</dbReference>
<organism evidence="6 7">
    <name type="scientific">Streptomyces alboflavus</name>
    <dbReference type="NCBI Taxonomy" id="67267"/>
    <lineage>
        <taxon>Bacteria</taxon>
        <taxon>Bacillati</taxon>
        <taxon>Actinomycetota</taxon>
        <taxon>Actinomycetes</taxon>
        <taxon>Kitasatosporales</taxon>
        <taxon>Streptomycetaceae</taxon>
        <taxon>Streptomyces</taxon>
    </lineage>
</organism>
<dbReference type="SUPFAM" id="SSF56349">
    <property type="entry name" value="DNA breaking-rejoining enzymes"/>
    <property type="match status" value="1"/>
</dbReference>
<dbReference type="GO" id="GO:0003677">
    <property type="term" value="F:DNA binding"/>
    <property type="evidence" value="ECO:0007669"/>
    <property type="project" value="UniProtKB-KW"/>
</dbReference>
<feature type="compositionally biased region" description="Basic and acidic residues" evidence="4">
    <location>
        <begin position="289"/>
        <end position="305"/>
    </location>
</feature>
<proteinExistence type="inferred from homology"/>